<evidence type="ECO:0000256" key="4">
    <source>
        <dbReference type="ARBA" id="ARBA00023136"/>
    </source>
</evidence>
<reference evidence="8" key="1">
    <citation type="journal article" date="2018" name="Front. Microbiol.">
        <title>Genome-Based Analysis Reveals the Taxonomy and Diversity of the Family Idiomarinaceae.</title>
        <authorList>
            <person name="Liu Y."/>
            <person name="Lai Q."/>
            <person name="Shao Z."/>
        </authorList>
    </citation>
    <scope>NUCLEOTIDE SEQUENCE [LARGE SCALE GENOMIC DNA]</scope>
    <source>
        <strain evidence="8">KYW314</strain>
    </source>
</reference>
<evidence type="ECO:0000259" key="6">
    <source>
        <dbReference type="Pfam" id="PF00324"/>
    </source>
</evidence>
<name>A0A7Z6ZSB3_9GAMM</name>
<evidence type="ECO:0000313" key="7">
    <source>
        <dbReference type="EMBL" id="RUO39481.1"/>
    </source>
</evidence>
<keyword evidence="8" id="KW-1185">Reference proteome</keyword>
<dbReference type="PANTHER" id="PTHR42770:SF7">
    <property type="entry name" value="MEMBRANE PROTEIN"/>
    <property type="match status" value="1"/>
</dbReference>
<dbReference type="Proteomes" id="UP000287766">
    <property type="component" value="Unassembled WGS sequence"/>
</dbReference>
<feature type="transmembrane region" description="Helical" evidence="5">
    <location>
        <begin position="12"/>
        <end position="36"/>
    </location>
</feature>
<gene>
    <name evidence="7" type="ORF">CWE22_09285</name>
</gene>
<feature type="transmembrane region" description="Helical" evidence="5">
    <location>
        <begin position="221"/>
        <end position="248"/>
    </location>
</feature>
<dbReference type="GO" id="GO:0016020">
    <property type="term" value="C:membrane"/>
    <property type="evidence" value="ECO:0007669"/>
    <property type="project" value="UniProtKB-SubCell"/>
</dbReference>
<dbReference type="InterPro" id="IPR004841">
    <property type="entry name" value="AA-permease/SLC12A_dom"/>
</dbReference>
<evidence type="ECO:0000256" key="1">
    <source>
        <dbReference type="ARBA" id="ARBA00004141"/>
    </source>
</evidence>
<evidence type="ECO:0000256" key="3">
    <source>
        <dbReference type="ARBA" id="ARBA00022989"/>
    </source>
</evidence>
<feature type="domain" description="Amino acid permease/ SLC12A" evidence="6">
    <location>
        <begin position="15"/>
        <end position="407"/>
    </location>
</feature>
<dbReference type="PIRSF" id="PIRSF006060">
    <property type="entry name" value="AA_transporter"/>
    <property type="match status" value="1"/>
</dbReference>
<feature type="transmembrane region" description="Helical" evidence="5">
    <location>
        <begin position="190"/>
        <end position="209"/>
    </location>
</feature>
<feature type="transmembrane region" description="Helical" evidence="5">
    <location>
        <begin position="42"/>
        <end position="65"/>
    </location>
</feature>
<evidence type="ECO:0000256" key="5">
    <source>
        <dbReference type="SAM" id="Phobius"/>
    </source>
</evidence>
<dbReference type="PANTHER" id="PTHR42770">
    <property type="entry name" value="AMINO ACID TRANSPORTER-RELATED"/>
    <property type="match status" value="1"/>
</dbReference>
<dbReference type="Pfam" id="PF00324">
    <property type="entry name" value="AA_permease"/>
    <property type="match status" value="1"/>
</dbReference>
<keyword evidence="3 5" id="KW-1133">Transmembrane helix</keyword>
<dbReference type="GO" id="GO:0055085">
    <property type="term" value="P:transmembrane transport"/>
    <property type="evidence" value="ECO:0007669"/>
    <property type="project" value="InterPro"/>
</dbReference>
<sequence length="421" mass="43898">MEQSQLKRTTGLPGAVLLGLGSIIGTGAFVSIGFGAELAGSYLVWAIALAAVVAACNGLSSAQLAAIHPVSGGTYEYGYRFLNHDLGFTAGWLFVLAKSASAATASLAIGKTVAHAIGWSGYAEVGISIAVLALLTGLVMGGLKRSNRANAVLVAIAIAALVLFIGYSFTLDPVPSVLDAAQEPKHWSDILAAAALLFVAYTGYGRIATMGEEVTEPRHTIPRAIVTTVLVVTILYIFIGVALLNFPLGTAQSLVLADLVLAEHAPRWVYFALAIGAVIAMAGVALNLLLGVSRVVLAMARRKDLPPALAALNPQRTSAPAAILFTAGVMLALVLIGDLELAWSFSAFTVLVYYSLTNLAALQVSPDLRFVPRWISILGLLACLSLAAFVDLSVLGYGIGLIVIGLIWHRVRYSAAATSED</sequence>
<dbReference type="Gene3D" id="1.20.1740.10">
    <property type="entry name" value="Amino acid/polyamine transporter I"/>
    <property type="match status" value="1"/>
</dbReference>
<feature type="transmembrane region" description="Helical" evidence="5">
    <location>
        <begin position="374"/>
        <end position="407"/>
    </location>
</feature>
<proteinExistence type="predicted"/>
<feature type="transmembrane region" description="Helical" evidence="5">
    <location>
        <begin position="151"/>
        <end position="170"/>
    </location>
</feature>
<comment type="caution">
    <text evidence="7">The sequence shown here is derived from an EMBL/GenBank/DDBJ whole genome shotgun (WGS) entry which is preliminary data.</text>
</comment>
<evidence type="ECO:0000313" key="8">
    <source>
        <dbReference type="Proteomes" id="UP000287766"/>
    </source>
</evidence>
<feature type="transmembrane region" description="Helical" evidence="5">
    <location>
        <begin position="318"/>
        <end position="336"/>
    </location>
</feature>
<feature type="transmembrane region" description="Helical" evidence="5">
    <location>
        <begin position="86"/>
        <end position="110"/>
    </location>
</feature>
<keyword evidence="2 5" id="KW-0812">Transmembrane</keyword>
<evidence type="ECO:0000256" key="2">
    <source>
        <dbReference type="ARBA" id="ARBA00022692"/>
    </source>
</evidence>
<dbReference type="EMBL" id="PIPR01000002">
    <property type="protein sequence ID" value="RUO39481.1"/>
    <property type="molecule type" value="Genomic_DNA"/>
</dbReference>
<feature type="transmembrane region" description="Helical" evidence="5">
    <location>
        <begin position="268"/>
        <end position="297"/>
    </location>
</feature>
<dbReference type="InterPro" id="IPR050367">
    <property type="entry name" value="APC_superfamily"/>
</dbReference>
<comment type="subcellular location">
    <subcellularLocation>
        <location evidence="1">Membrane</location>
        <topology evidence="1">Multi-pass membrane protein</topology>
    </subcellularLocation>
</comment>
<organism evidence="7 8">
    <name type="scientific">Pseudidiomarina aestuarii</name>
    <dbReference type="NCBI Taxonomy" id="624146"/>
    <lineage>
        <taxon>Bacteria</taxon>
        <taxon>Pseudomonadati</taxon>
        <taxon>Pseudomonadota</taxon>
        <taxon>Gammaproteobacteria</taxon>
        <taxon>Alteromonadales</taxon>
        <taxon>Idiomarinaceae</taxon>
        <taxon>Pseudidiomarina</taxon>
    </lineage>
</organism>
<protein>
    <submittedName>
        <fullName evidence="7">Amino acid transporter</fullName>
    </submittedName>
</protein>
<feature type="transmembrane region" description="Helical" evidence="5">
    <location>
        <begin position="116"/>
        <end position="139"/>
    </location>
</feature>
<dbReference type="AlphaFoldDB" id="A0A7Z6ZSB3"/>
<keyword evidence="4 5" id="KW-0472">Membrane</keyword>
<accession>A0A7Z6ZSB3</accession>